<name>A0A9W8A134_9FUNG</name>
<sequence length="733" mass="74120">MNFNTNTNKEGESKPFGSGFSISTSGASNAPTKSLFGASTSGSNNTSSSGTGLFGGFSTFSTQNTGSSLFGNASTSTSGTAATSTNTSAPVFGSSGFSGFGNTSSSTTSAPSFGSLSFGNTNTKTDANASTAATSGTTASSLFSQPGAATSSSGASSGLFASFGSNNVSSGFGGTSTATSNDTSKSTMTSTAFGSGSGSTGSGLFGASQTSTSSSVPSFGAATSASTNQTSIFGSVNKDSTSSATTGGSLFGSSGTGIGGSSTSTGGSLFSSQAAKPSDFGSSTNTDKDKPTSLFGNTTASTTAGTSTGATGSSLFGSKTETSKPTESQPAKSTSLFSSFSGGSSTTDNKTATTTAPASSAAAPTGTSLFSSFGNKDSQSSTDSKANVKVTAAPVVSGDATTKTEESKASTTATASKDIPPTSTTILESKTLEDILHTWTSELAEQTRVFQEQAKTVGSWDEILLHQGQNITELYEATVAIEQEQGELDQSIEHMEAQQRALQHLLDGYEVRIRELAEGTSGGPRQGGKKGITSADEEREKAYTMASRLNVHLDELGERLKTVINEVNSSTRIQEGSGASSSGSGMSGPNNANNPLAQIVHILNSHLGALEWIDGQTAQLQSRINQASEVQKQIQSAHQANIRSNNPLAYSNVSNADNQANDSIFATPLASRVGGLSLQSTTATPSNAPPVMSFNSPSVLRTPASAQRTYTQGAMGAVASPFHYSSGTPRRRW</sequence>
<organism evidence="11 12">
    <name type="scientific">Mycoemilia scoparia</name>
    <dbReference type="NCBI Taxonomy" id="417184"/>
    <lineage>
        <taxon>Eukaryota</taxon>
        <taxon>Fungi</taxon>
        <taxon>Fungi incertae sedis</taxon>
        <taxon>Zoopagomycota</taxon>
        <taxon>Kickxellomycotina</taxon>
        <taxon>Kickxellomycetes</taxon>
        <taxon>Kickxellales</taxon>
        <taxon>Kickxellaceae</taxon>
        <taxon>Mycoemilia</taxon>
    </lineage>
</organism>
<dbReference type="Gene3D" id="1.20.5.170">
    <property type="match status" value="1"/>
</dbReference>
<keyword evidence="6" id="KW-0811">Translocation</keyword>
<accession>A0A9W8A134</accession>
<feature type="region of interest" description="Disordered" evidence="9">
    <location>
        <begin position="516"/>
        <end position="538"/>
    </location>
</feature>
<feature type="region of interest" description="Disordered" evidence="9">
    <location>
        <begin position="261"/>
        <end position="365"/>
    </location>
</feature>
<dbReference type="PANTHER" id="PTHR12084:SF0">
    <property type="entry name" value="NUCLEAR PORE GLYCOPROTEIN P62"/>
    <property type="match status" value="1"/>
</dbReference>
<reference evidence="11" key="1">
    <citation type="submission" date="2022-07" db="EMBL/GenBank/DDBJ databases">
        <title>Phylogenomic reconstructions and comparative analyses of Kickxellomycotina fungi.</title>
        <authorList>
            <person name="Reynolds N.K."/>
            <person name="Stajich J.E."/>
            <person name="Barry K."/>
            <person name="Grigoriev I.V."/>
            <person name="Crous P."/>
            <person name="Smith M.E."/>
        </authorList>
    </citation>
    <scope>NUCLEOTIDE SEQUENCE</scope>
    <source>
        <strain evidence="11">NBRC 100468</strain>
    </source>
</reference>
<dbReference type="SUPFAM" id="SSF64518">
    <property type="entry name" value="Phase 1 flagellin"/>
    <property type="match status" value="1"/>
</dbReference>
<feature type="region of interest" description="Disordered" evidence="9">
    <location>
        <begin position="174"/>
        <end position="193"/>
    </location>
</feature>
<comment type="subcellular location">
    <subcellularLocation>
        <location evidence="1">Nucleus</location>
        <location evidence="1">Nuclear pore complex</location>
    </subcellularLocation>
</comment>
<keyword evidence="3" id="KW-0813">Transport</keyword>
<dbReference type="GO" id="GO:0044613">
    <property type="term" value="C:nuclear pore central transport channel"/>
    <property type="evidence" value="ECO:0007669"/>
    <property type="project" value="TreeGrafter"/>
</dbReference>
<dbReference type="InterPro" id="IPR026010">
    <property type="entry name" value="NSP1/NUP62"/>
</dbReference>
<dbReference type="Proteomes" id="UP001150538">
    <property type="component" value="Unassembled WGS sequence"/>
</dbReference>
<evidence type="ECO:0000256" key="7">
    <source>
        <dbReference type="ARBA" id="ARBA00023132"/>
    </source>
</evidence>
<evidence type="ECO:0000256" key="4">
    <source>
        <dbReference type="ARBA" id="ARBA00022816"/>
    </source>
</evidence>
<feature type="compositionally biased region" description="Low complexity" evidence="9">
    <location>
        <begin position="333"/>
        <end position="365"/>
    </location>
</feature>
<evidence type="ECO:0000256" key="9">
    <source>
        <dbReference type="SAM" id="MobiDB-lite"/>
    </source>
</evidence>
<feature type="region of interest" description="Disordered" evidence="9">
    <location>
        <begin position="567"/>
        <end position="592"/>
    </location>
</feature>
<feature type="region of interest" description="Disordered" evidence="9">
    <location>
        <begin position="1"/>
        <end position="48"/>
    </location>
</feature>
<dbReference type="OrthoDB" id="344345at2759"/>
<dbReference type="GO" id="GO:0005543">
    <property type="term" value="F:phospholipid binding"/>
    <property type="evidence" value="ECO:0007669"/>
    <property type="project" value="TreeGrafter"/>
</dbReference>
<dbReference type="EMBL" id="JANBPU010000010">
    <property type="protein sequence ID" value="KAJ1920755.1"/>
    <property type="molecule type" value="Genomic_DNA"/>
</dbReference>
<feature type="compositionally biased region" description="Polar residues" evidence="9">
    <location>
        <begin position="20"/>
        <end position="32"/>
    </location>
</feature>
<keyword evidence="8" id="KW-0539">Nucleus</keyword>
<feature type="compositionally biased region" description="Low complexity" evidence="9">
    <location>
        <begin position="261"/>
        <end position="272"/>
    </location>
</feature>
<dbReference type="PANTHER" id="PTHR12084">
    <property type="entry name" value="NUCLEAR PORE GLYCOPROTEIN P62-RELATED"/>
    <property type="match status" value="1"/>
</dbReference>
<evidence type="ECO:0000313" key="12">
    <source>
        <dbReference type="Proteomes" id="UP001150538"/>
    </source>
</evidence>
<proteinExistence type="inferred from homology"/>
<comment type="similarity">
    <text evidence="2">Belongs to the nucleoporin NSP1/NUP62 family.</text>
</comment>
<keyword evidence="5" id="KW-0653">Protein transport</keyword>
<feature type="compositionally biased region" description="Gly residues" evidence="9">
    <location>
        <begin position="520"/>
        <end position="530"/>
    </location>
</feature>
<feature type="compositionally biased region" description="Low complexity" evidence="9">
    <location>
        <begin position="39"/>
        <end position="48"/>
    </location>
</feature>
<keyword evidence="12" id="KW-1185">Reference proteome</keyword>
<dbReference type="GO" id="GO:0006405">
    <property type="term" value="P:RNA export from nucleus"/>
    <property type="evidence" value="ECO:0007669"/>
    <property type="project" value="TreeGrafter"/>
</dbReference>
<evidence type="ECO:0000313" key="11">
    <source>
        <dbReference type="EMBL" id="KAJ1920755.1"/>
    </source>
</evidence>
<evidence type="ECO:0000259" key="10">
    <source>
        <dbReference type="Pfam" id="PF05064"/>
    </source>
</evidence>
<dbReference type="GO" id="GO:0006606">
    <property type="term" value="P:protein import into nucleus"/>
    <property type="evidence" value="ECO:0007669"/>
    <property type="project" value="TreeGrafter"/>
</dbReference>
<comment type="caution">
    <text evidence="11">The sequence shown here is derived from an EMBL/GenBank/DDBJ whole genome shotgun (WGS) entry which is preliminary data.</text>
</comment>
<gene>
    <name evidence="11" type="primary">NSP1</name>
    <name evidence="11" type="ORF">H4219_001154</name>
</gene>
<feature type="compositionally biased region" description="Polar residues" evidence="9">
    <location>
        <begin position="315"/>
        <end position="332"/>
    </location>
</feature>
<evidence type="ECO:0000256" key="5">
    <source>
        <dbReference type="ARBA" id="ARBA00022927"/>
    </source>
</evidence>
<evidence type="ECO:0000256" key="2">
    <source>
        <dbReference type="ARBA" id="ARBA00005911"/>
    </source>
</evidence>
<protein>
    <submittedName>
        <fullName evidence="11">FG-nucleoporin nsp1</fullName>
    </submittedName>
</protein>
<evidence type="ECO:0000256" key="1">
    <source>
        <dbReference type="ARBA" id="ARBA00004567"/>
    </source>
</evidence>
<evidence type="ECO:0000256" key="6">
    <source>
        <dbReference type="ARBA" id="ARBA00023010"/>
    </source>
</evidence>
<dbReference type="InterPro" id="IPR007758">
    <property type="entry name" value="Nucleoporin_NSP1_C"/>
</dbReference>
<dbReference type="Pfam" id="PF05064">
    <property type="entry name" value="Nsp1_C"/>
    <property type="match status" value="1"/>
</dbReference>
<dbReference type="AlphaFoldDB" id="A0A9W8A134"/>
<evidence type="ECO:0000256" key="8">
    <source>
        <dbReference type="ARBA" id="ARBA00023242"/>
    </source>
</evidence>
<dbReference type="GO" id="GO:0017056">
    <property type="term" value="F:structural constituent of nuclear pore"/>
    <property type="evidence" value="ECO:0007669"/>
    <property type="project" value="InterPro"/>
</dbReference>
<feature type="region of interest" description="Disordered" evidence="9">
    <location>
        <begin position="397"/>
        <end position="422"/>
    </location>
</feature>
<keyword evidence="4" id="KW-0509">mRNA transport</keyword>
<evidence type="ECO:0000256" key="3">
    <source>
        <dbReference type="ARBA" id="ARBA00022448"/>
    </source>
</evidence>
<feature type="compositionally biased region" description="Low complexity" evidence="9">
    <location>
        <begin position="576"/>
        <end position="592"/>
    </location>
</feature>
<feature type="domain" description="Nucleoporin NSP1-like C-terminal" evidence="10">
    <location>
        <begin position="419"/>
        <end position="518"/>
    </location>
</feature>
<keyword evidence="7" id="KW-0906">Nuclear pore complex</keyword>
<dbReference type="GO" id="GO:0051028">
    <property type="term" value="P:mRNA transport"/>
    <property type="evidence" value="ECO:0007669"/>
    <property type="project" value="UniProtKB-KW"/>
</dbReference>
<feature type="compositionally biased region" description="Low complexity" evidence="9">
    <location>
        <begin position="298"/>
        <end position="314"/>
    </location>
</feature>